<accession>A0A238VHJ1</accession>
<reference evidence="3 4" key="1">
    <citation type="submission" date="2017-06" db="EMBL/GenBank/DDBJ databases">
        <authorList>
            <person name="Kim H.J."/>
            <person name="Triplett B.A."/>
        </authorList>
    </citation>
    <scope>NUCLEOTIDE SEQUENCE [LARGE SCALE GENOMIC DNA]</scope>
    <source>
        <strain evidence="3 4">DSM 44272</strain>
    </source>
</reference>
<sequence>MILAAGLLVLLGLGLFVAGILTGMTALYWACVAVCVVAAVLLALTRRQMGAATRAEAVAAPAAPVTPVSPGDGPAREPGSGSPPPRAVDDRASDAAAVVPAGATAASVAAEPEQLADPPVEEVEVTDLLMVVDLTDEVLVVDERPRYHLAGCVHLSGRTAIPLPLDEARTDGFTPCAVCAPDRTLAQRARERRAGRSG</sequence>
<evidence type="ECO:0000256" key="1">
    <source>
        <dbReference type="SAM" id="MobiDB-lite"/>
    </source>
</evidence>
<keyword evidence="4" id="KW-1185">Reference proteome</keyword>
<dbReference type="OrthoDB" id="3638805at2"/>
<organism evidence="3 4">
    <name type="scientific">Blastococcus mobilis</name>
    <dbReference type="NCBI Taxonomy" id="1938746"/>
    <lineage>
        <taxon>Bacteria</taxon>
        <taxon>Bacillati</taxon>
        <taxon>Actinomycetota</taxon>
        <taxon>Actinomycetes</taxon>
        <taxon>Geodermatophilales</taxon>
        <taxon>Geodermatophilaceae</taxon>
        <taxon>Blastococcus</taxon>
    </lineage>
</organism>
<feature type="region of interest" description="Disordered" evidence="1">
    <location>
        <begin position="62"/>
        <end position="93"/>
    </location>
</feature>
<gene>
    <name evidence="3" type="ORF">SAMN06272737_103165</name>
</gene>
<keyword evidence="2" id="KW-0472">Membrane</keyword>
<dbReference type="AlphaFoldDB" id="A0A238VHJ1"/>
<evidence type="ECO:0000256" key="2">
    <source>
        <dbReference type="SAM" id="Phobius"/>
    </source>
</evidence>
<proteinExistence type="predicted"/>
<keyword evidence="2" id="KW-1133">Transmembrane helix</keyword>
<dbReference type="EMBL" id="FZNO01000003">
    <property type="protein sequence ID" value="SNR33658.1"/>
    <property type="molecule type" value="Genomic_DNA"/>
</dbReference>
<dbReference type="Proteomes" id="UP000198403">
    <property type="component" value="Unassembled WGS sequence"/>
</dbReference>
<keyword evidence="2" id="KW-0812">Transmembrane</keyword>
<feature type="transmembrane region" description="Helical" evidence="2">
    <location>
        <begin position="27"/>
        <end position="44"/>
    </location>
</feature>
<evidence type="ECO:0000313" key="4">
    <source>
        <dbReference type="Proteomes" id="UP000198403"/>
    </source>
</evidence>
<name>A0A238VHJ1_9ACTN</name>
<protein>
    <submittedName>
        <fullName evidence="3">Uncharacterized protein</fullName>
    </submittedName>
</protein>
<evidence type="ECO:0000313" key="3">
    <source>
        <dbReference type="EMBL" id="SNR33658.1"/>
    </source>
</evidence>
<dbReference type="RefSeq" id="WP_089335300.1">
    <property type="nucleotide sequence ID" value="NZ_FZNO01000003.1"/>
</dbReference>